<dbReference type="GO" id="GO:0016192">
    <property type="term" value="P:vesicle-mediated transport"/>
    <property type="evidence" value="ECO:0007669"/>
    <property type="project" value="InterPro"/>
</dbReference>
<dbReference type="AlphaFoldDB" id="A0A914PLB1"/>
<keyword evidence="2" id="KW-1185">Reference proteome</keyword>
<evidence type="ECO:0000259" key="1">
    <source>
        <dbReference type="Pfam" id="PF09066"/>
    </source>
</evidence>
<dbReference type="GO" id="GO:0030131">
    <property type="term" value="C:clathrin adaptor complex"/>
    <property type="evidence" value="ECO:0007669"/>
    <property type="project" value="InterPro"/>
</dbReference>
<dbReference type="InterPro" id="IPR012295">
    <property type="entry name" value="TBP_dom_sf"/>
</dbReference>
<dbReference type="InterPro" id="IPR015151">
    <property type="entry name" value="B-adaptin_app_sub_C"/>
</dbReference>
<dbReference type="Gene3D" id="3.30.310.10">
    <property type="entry name" value="TATA-Binding Protein"/>
    <property type="match status" value="1"/>
</dbReference>
<organism evidence="2 3">
    <name type="scientific">Panagrolaimus davidi</name>
    <dbReference type="NCBI Taxonomy" id="227884"/>
    <lineage>
        <taxon>Eukaryota</taxon>
        <taxon>Metazoa</taxon>
        <taxon>Ecdysozoa</taxon>
        <taxon>Nematoda</taxon>
        <taxon>Chromadorea</taxon>
        <taxon>Rhabditida</taxon>
        <taxon>Tylenchina</taxon>
        <taxon>Panagrolaimomorpha</taxon>
        <taxon>Panagrolaimoidea</taxon>
        <taxon>Panagrolaimidae</taxon>
        <taxon>Panagrolaimus</taxon>
    </lineage>
</organism>
<evidence type="ECO:0000313" key="3">
    <source>
        <dbReference type="WBParaSite" id="PDA_v2.g19243.t1"/>
    </source>
</evidence>
<dbReference type="InterPro" id="IPR009028">
    <property type="entry name" value="Coatomer/calthrin_app_sub_C"/>
</dbReference>
<protein>
    <submittedName>
        <fullName evidence="3">Beta-adaptin appendage C-terminal subdomain domain-containing protein</fullName>
    </submittedName>
</protein>
<dbReference type="Proteomes" id="UP000887578">
    <property type="component" value="Unplaced"/>
</dbReference>
<dbReference type="WBParaSite" id="PDA_v2.g19243.t1">
    <property type="protein sequence ID" value="PDA_v2.g19243.t1"/>
    <property type="gene ID" value="PDA_v2.g19243"/>
</dbReference>
<dbReference type="GO" id="GO:0006886">
    <property type="term" value="P:intracellular protein transport"/>
    <property type="evidence" value="ECO:0007669"/>
    <property type="project" value="InterPro"/>
</dbReference>
<dbReference type="SUPFAM" id="SSF55711">
    <property type="entry name" value="Subdomain of clathrin and coatomer appendage domain"/>
    <property type="match status" value="1"/>
</dbReference>
<sequence length="88" mass="10268">MSKQSKIFLRIVACHASVSISVVAVKDNLDVFYFAVIVPLHMYFDDNGHMDKRDFLQLWQEIPEQNEQNYTFQNTMNFSAGMLDVKTF</sequence>
<evidence type="ECO:0000313" key="2">
    <source>
        <dbReference type="Proteomes" id="UP000887578"/>
    </source>
</evidence>
<feature type="domain" description="Beta-adaptin appendage C-terminal subdomain" evidence="1">
    <location>
        <begin position="46"/>
        <end position="75"/>
    </location>
</feature>
<proteinExistence type="predicted"/>
<accession>A0A914PLB1</accession>
<dbReference type="Pfam" id="PF09066">
    <property type="entry name" value="B2-adapt-app_C"/>
    <property type="match status" value="1"/>
</dbReference>
<reference evidence="3" key="1">
    <citation type="submission" date="2022-11" db="UniProtKB">
        <authorList>
            <consortium name="WormBaseParasite"/>
        </authorList>
    </citation>
    <scope>IDENTIFICATION</scope>
</reference>
<name>A0A914PLB1_9BILA</name>